<dbReference type="Pfam" id="PF02362">
    <property type="entry name" value="B3"/>
    <property type="match status" value="1"/>
</dbReference>
<comment type="subcellular location">
    <subcellularLocation>
        <location evidence="2 9">Nucleus</location>
    </subcellularLocation>
</comment>
<feature type="compositionally biased region" description="Basic and acidic residues" evidence="10">
    <location>
        <begin position="537"/>
        <end position="547"/>
    </location>
</feature>
<dbReference type="InterPro" id="IPR015300">
    <property type="entry name" value="DNA-bd_pseudobarrel_sf"/>
</dbReference>
<evidence type="ECO:0000256" key="5">
    <source>
        <dbReference type="ARBA" id="ARBA00023125"/>
    </source>
</evidence>
<feature type="compositionally biased region" description="Polar residues" evidence="10">
    <location>
        <begin position="522"/>
        <end position="536"/>
    </location>
</feature>
<dbReference type="Pfam" id="PF02309">
    <property type="entry name" value="AUX_IAA"/>
    <property type="match status" value="1"/>
</dbReference>
<dbReference type="PANTHER" id="PTHR31384">
    <property type="entry name" value="AUXIN RESPONSE FACTOR 4-RELATED"/>
    <property type="match status" value="1"/>
</dbReference>
<evidence type="ECO:0000313" key="14">
    <source>
        <dbReference type="Proteomes" id="UP000639772"/>
    </source>
</evidence>
<evidence type="ECO:0000256" key="9">
    <source>
        <dbReference type="RuleBase" id="RU004561"/>
    </source>
</evidence>
<name>A0A835SHX7_VANPL</name>
<keyword evidence="8 9" id="KW-0927">Auxin signaling pathway</keyword>
<dbReference type="SMART" id="SM01019">
    <property type="entry name" value="B3"/>
    <property type="match status" value="1"/>
</dbReference>
<dbReference type="Gene3D" id="2.30.30.1040">
    <property type="match status" value="1"/>
</dbReference>
<evidence type="ECO:0000256" key="2">
    <source>
        <dbReference type="ARBA" id="ARBA00004123"/>
    </source>
</evidence>
<feature type="region of interest" description="Disordered" evidence="10">
    <location>
        <begin position="645"/>
        <end position="686"/>
    </location>
</feature>
<proteinExistence type="inferred from homology"/>
<dbReference type="SUPFAM" id="SSF101936">
    <property type="entry name" value="DNA-binding pseudobarrel domain"/>
    <property type="match status" value="1"/>
</dbReference>
<dbReference type="InterPro" id="IPR003340">
    <property type="entry name" value="B3_DNA-bd"/>
</dbReference>
<keyword evidence="6 9" id="KW-0804">Transcription</keyword>
<feature type="region of interest" description="Disordered" evidence="10">
    <location>
        <begin position="517"/>
        <end position="547"/>
    </location>
</feature>
<dbReference type="InterPro" id="IPR044835">
    <property type="entry name" value="ARF_plant"/>
</dbReference>
<dbReference type="InterPro" id="IPR053793">
    <property type="entry name" value="PB1-like"/>
</dbReference>
<feature type="compositionally biased region" description="Basic and acidic residues" evidence="10">
    <location>
        <begin position="662"/>
        <end position="672"/>
    </location>
</feature>
<dbReference type="PROSITE" id="PS50863">
    <property type="entry name" value="B3"/>
    <property type="match status" value="1"/>
</dbReference>
<dbReference type="InterPro" id="IPR010525">
    <property type="entry name" value="ARF_dom"/>
</dbReference>
<evidence type="ECO:0000256" key="3">
    <source>
        <dbReference type="ARBA" id="ARBA00007853"/>
    </source>
</evidence>
<dbReference type="FunFam" id="3.10.20.90:FF:000047">
    <property type="entry name" value="Auxin response factor"/>
    <property type="match status" value="1"/>
</dbReference>
<accession>A0A835SHX7</accession>
<dbReference type="Gene3D" id="2.40.330.10">
    <property type="entry name" value="DNA-binding pseudobarrel domain"/>
    <property type="match status" value="1"/>
</dbReference>
<protein>
    <recommendedName>
        <fullName evidence="9">Auxin response factor</fullName>
    </recommendedName>
</protein>
<evidence type="ECO:0000259" key="12">
    <source>
        <dbReference type="PROSITE" id="PS51745"/>
    </source>
</evidence>
<dbReference type="OrthoDB" id="1050118at2759"/>
<dbReference type="PROSITE" id="PS51745">
    <property type="entry name" value="PB1"/>
    <property type="match status" value="1"/>
</dbReference>
<dbReference type="EMBL" id="JADCNM010000001">
    <property type="protein sequence ID" value="KAG0504003.1"/>
    <property type="molecule type" value="Genomic_DNA"/>
</dbReference>
<dbReference type="Pfam" id="PF06507">
    <property type="entry name" value="ARF_AD"/>
    <property type="match status" value="1"/>
</dbReference>
<dbReference type="FunFam" id="2.40.330.10:FF:000001">
    <property type="entry name" value="Auxin response factor"/>
    <property type="match status" value="1"/>
</dbReference>
<dbReference type="GO" id="GO:0009734">
    <property type="term" value="P:auxin-activated signaling pathway"/>
    <property type="evidence" value="ECO:0007669"/>
    <property type="project" value="UniProtKB-KW"/>
</dbReference>
<dbReference type="FunFam" id="2.30.30.1040:FF:000001">
    <property type="entry name" value="Auxin response factor"/>
    <property type="match status" value="1"/>
</dbReference>
<dbReference type="CDD" id="cd10017">
    <property type="entry name" value="B3_DNA"/>
    <property type="match status" value="1"/>
</dbReference>
<dbReference type="GO" id="GO:0005634">
    <property type="term" value="C:nucleus"/>
    <property type="evidence" value="ECO:0007669"/>
    <property type="project" value="UniProtKB-SubCell"/>
</dbReference>
<comment type="similarity">
    <text evidence="3 9">Belongs to the ARF family.</text>
</comment>
<reference evidence="13 14" key="1">
    <citation type="journal article" date="2020" name="Nat. Food">
        <title>A phased Vanilla planifolia genome enables genetic improvement of flavour and production.</title>
        <authorList>
            <person name="Hasing T."/>
            <person name="Tang H."/>
            <person name="Brym M."/>
            <person name="Khazi F."/>
            <person name="Huang T."/>
            <person name="Chambers A.H."/>
        </authorList>
    </citation>
    <scope>NUCLEOTIDE SEQUENCE [LARGE SCALE GENOMIC DNA]</scope>
    <source>
        <tissue evidence="13">Leaf</tissue>
    </source>
</reference>
<dbReference type="Gene3D" id="3.10.20.90">
    <property type="entry name" value="Phosphatidylinositol 3-kinase Catalytic Subunit, Chain A, domain 1"/>
    <property type="match status" value="1"/>
</dbReference>
<evidence type="ECO:0000256" key="7">
    <source>
        <dbReference type="ARBA" id="ARBA00023242"/>
    </source>
</evidence>
<evidence type="ECO:0000259" key="11">
    <source>
        <dbReference type="PROSITE" id="PS50863"/>
    </source>
</evidence>
<dbReference type="InterPro" id="IPR033389">
    <property type="entry name" value="AUX/IAA_dom"/>
</dbReference>
<keyword evidence="4 9" id="KW-0805">Transcription regulation</keyword>
<evidence type="ECO:0000256" key="4">
    <source>
        <dbReference type="ARBA" id="ARBA00023015"/>
    </source>
</evidence>
<gene>
    <name evidence="13" type="ORF">HPP92_004075</name>
</gene>
<comment type="caution">
    <text evidence="13">The sequence shown here is derived from an EMBL/GenBank/DDBJ whole genome shotgun (WGS) entry which is preliminary data.</text>
</comment>
<dbReference type="GO" id="GO:0006355">
    <property type="term" value="P:regulation of DNA-templated transcription"/>
    <property type="evidence" value="ECO:0007669"/>
    <property type="project" value="InterPro"/>
</dbReference>
<dbReference type="PANTHER" id="PTHR31384:SF96">
    <property type="entry name" value="AUXIN RESPONSE FACTOR 1"/>
    <property type="match status" value="1"/>
</dbReference>
<organism evidence="13 14">
    <name type="scientific">Vanilla planifolia</name>
    <name type="common">Vanilla</name>
    <dbReference type="NCBI Taxonomy" id="51239"/>
    <lineage>
        <taxon>Eukaryota</taxon>
        <taxon>Viridiplantae</taxon>
        <taxon>Streptophyta</taxon>
        <taxon>Embryophyta</taxon>
        <taxon>Tracheophyta</taxon>
        <taxon>Spermatophyta</taxon>
        <taxon>Magnoliopsida</taxon>
        <taxon>Liliopsida</taxon>
        <taxon>Asparagales</taxon>
        <taxon>Orchidaceae</taxon>
        <taxon>Vanilloideae</taxon>
        <taxon>Vanilleae</taxon>
        <taxon>Vanilla</taxon>
    </lineage>
</organism>
<evidence type="ECO:0000256" key="6">
    <source>
        <dbReference type="ARBA" id="ARBA00023163"/>
    </source>
</evidence>
<dbReference type="GO" id="GO:0003677">
    <property type="term" value="F:DNA binding"/>
    <property type="evidence" value="ECO:0007669"/>
    <property type="project" value="UniProtKB-KW"/>
</dbReference>
<keyword evidence="7 9" id="KW-0539">Nucleus</keyword>
<dbReference type="Proteomes" id="UP000639772">
    <property type="component" value="Chromosome 1"/>
</dbReference>
<dbReference type="AlphaFoldDB" id="A0A835SHX7"/>
<evidence type="ECO:0000313" key="13">
    <source>
        <dbReference type="EMBL" id="KAG0504003.1"/>
    </source>
</evidence>
<feature type="domain" description="TF-B3" evidence="11">
    <location>
        <begin position="127"/>
        <end position="229"/>
    </location>
</feature>
<keyword evidence="5 9" id="KW-0238">DNA-binding</keyword>
<evidence type="ECO:0000256" key="10">
    <source>
        <dbReference type="SAM" id="MobiDB-lite"/>
    </source>
</evidence>
<feature type="domain" description="PB1" evidence="12">
    <location>
        <begin position="555"/>
        <end position="637"/>
    </location>
</feature>
<comment type="function">
    <text evidence="1 9">Auxin response factors (ARFs) are transcriptional factors that bind specifically to the DNA sequence 5'-TGTCTC-3' found in the auxin-responsive promoter elements (AuxREs).</text>
</comment>
<comment type="subunit">
    <text evidence="9">Homodimers and heterodimers.</text>
</comment>
<dbReference type="SUPFAM" id="SSF54277">
    <property type="entry name" value="CAD &amp; PB1 domains"/>
    <property type="match status" value="1"/>
</dbReference>
<evidence type="ECO:0000256" key="1">
    <source>
        <dbReference type="ARBA" id="ARBA00003182"/>
    </source>
</evidence>
<evidence type="ECO:0000256" key="8">
    <source>
        <dbReference type="ARBA" id="ARBA00023294"/>
    </source>
</evidence>
<sequence>MALNQNRPGGAVPGSAFVGDLLYKELWHACAGPLVTVPRQGERVYYFPQGHMEQLEASTHQGLDQTMPLFDIPSKILCRVVNVELRAEPDTDEVFAQITLQPEPDQSELTSPDPPLPEPESCTVHSFCKTLTASDTSTHGGFSVLRRHADECLPPLDMSQHPPWQELVAKDLHGNEWHFRHIFRGQPRRHLLTTGWSVFVSSKRLVAGDAFIFLRGDNGELRVGVRRLMRQINHMPSSVISSHSMHLGVLATASHAVSTTTLFSVVYKPRASCSEFIVSVNKFLDAKNQNLSVGMRFKMRFEGDEAPERRFSGTIIGIVEKASSRWKDSEWRSLKVQWDEPSSIPRPDRVSPWELEPMVLATPTSQQVARNKRARPPAISNAASDPPAFGVWKSQPETSQAFSFVGSNRGHDSCPLSTSSLFPQSPKPVAISYSNCGASTTKGTMYWPIRPDPLSETFATSFNREQPSERKLEPTGGCRLFGIQLFDSSATVEDVSPLTVTIGLGDDHQTRFYDVDYDRRPQPSNASQSDTHAVSSDQEKSCLRSHHEMHSRQIRSCTKVHMQGMAVGRAVDLTRFEGYADLFVKLEEMFGIQGELMGDAKKWQIVYTDDEDDMMMVGDDPWHEFCSMVKKIHIYTCEEAKRLAPKPKPMTNEVSKPSNVVRRQESESESVHNADACSSEVNGEDI</sequence>